<reference evidence="9" key="1">
    <citation type="submission" date="2023-08" db="EMBL/GenBank/DDBJ databases">
        <title>A de novo genome assembly of Solanum verrucosum Schlechtendal, a Mexican diploid species geographically isolated from the other diploid A-genome species in potato relatives.</title>
        <authorList>
            <person name="Hosaka K."/>
        </authorList>
    </citation>
    <scope>NUCLEOTIDE SEQUENCE</scope>
    <source>
        <tissue evidence="9">Young leaves</tissue>
    </source>
</reference>
<evidence type="ECO:0000256" key="6">
    <source>
        <dbReference type="ARBA" id="ARBA00023125"/>
    </source>
</evidence>
<evidence type="ECO:0000256" key="4">
    <source>
        <dbReference type="ARBA" id="ARBA00022454"/>
    </source>
</evidence>
<evidence type="ECO:0000256" key="1">
    <source>
        <dbReference type="ARBA" id="ARBA00004123"/>
    </source>
</evidence>
<dbReference type="GO" id="GO:0003677">
    <property type="term" value="F:DNA binding"/>
    <property type="evidence" value="ECO:0007669"/>
    <property type="project" value="UniProtKB-KW"/>
</dbReference>
<proteinExistence type="predicted"/>
<keyword evidence="10" id="KW-1185">Reference proteome</keyword>
<comment type="subcellular location">
    <subcellularLocation>
        <location evidence="2">Chromosome</location>
        <location evidence="2">Telomere</location>
    </subcellularLocation>
    <subcellularLocation>
        <location evidence="1">Nucleus</location>
    </subcellularLocation>
</comment>
<evidence type="ECO:0000256" key="8">
    <source>
        <dbReference type="ARBA" id="ARBA00030039"/>
    </source>
</evidence>
<dbReference type="PANTHER" id="PTHR13989:SF33">
    <property type="entry name" value="CST COMPLEX SUBUNIT STN1"/>
    <property type="match status" value="1"/>
</dbReference>
<evidence type="ECO:0000256" key="5">
    <source>
        <dbReference type="ARBA" id="ARBA00022895"/>
    </source>
</evidence>
<evidence type="ECO:0000313" key="9">
    <source>
        <dbReference type="EMBL" id="WMV19766.1"/>
    </source>
</evidence>
<evidence type="ECO:0000313" key="10">
    <source>
        <dbReference type="Proteomes" id="UP001234989"/>
    </source>
</evidence>
<evidence type="ECO:0000256" key="3">
    <source>
        <dbReference type="ARBA" id="ARBA00017411"/>
    </source>
</evidence>
<dbReference type="EMBL" id="CP133614">
    <property type="protein sequence ID" value="WMV19766.1"/>
    <property type="molecule type" value="Genomic_DNA"/>
</dbReference>
<keyword evidence="5" id="KW-0779">Telomere</keyword>
<organism evidence="9 10">
    <name type="scientific">Solanum verrucosum</name>
    <dbReference type="NCBI Taxonomy" id="315347"/>
    <lineage>
        <taxon>Eukaryota</taxon>
        <taxon>Viridiplantae</taxon>
        <taxon>Streptophyta</taxon>
        <taxon>Embryophyta</taxon>
        <taxon>Tracheophyta</taxon>
        <taxon>Spermatophyta</taxon>
        <taxon>Magnoliopsida</taxon>
        <taxon>eudicotyledons</taxon>
        <taxon>Gunneridae</taxon>
        <taxon>Pentapetalae</taxon>
        <taxon>asterids</taxon>
        <taxon>lamiids</taxon>
        <taxon>Solanales</taxon>
        <taxon>Solanaceae</taxon>
        <taxon>Solanoideae</taxon>
        <taxon>Solaneae</taxon>
        <taxon>Solanum</taxon>
    </lineage>
</organism>
<dbReference type="PANTHER" id="PTHR13989">
    <property type="entry name" value="REPLICATION PROTEIN A-RELATED"/>
    <property type="match status" value="1"/>
</dbReference>
<evidence type="ECO:0000256" key="2">
    <source>
        <dbReference type="ARBA" id="ARBA00004574"/>
    </source>
</evidence>
<keyword evidence="4" id="KW-0158">Chromosome</keyword>
<dbReference type="AlphaFoldDB" id="A0AAF0QFS4"/>
<sequence>MDVLLFVNTHIKSLAFDFLTLKLIPHESTIFSHKGRHLSRTETMGIVLSIDFKPNRFIKFNIDDCTNCIPCIWINQETSSHFSHQI</sequence>
<gene>
    <name evidence="9" type="ORF">MTR67_013151</name>
</gene>
<dbReference type="GO" id="GO:0000781">
    <property type="term" value="C:chromosome, telomeric region"/>
    <property type="evidence" value="ECO:0007669"/>
    <property type="project" value="UniProtKB-SubCell"/>
</dbReference>
<accession>A0AAF0QFS4</accession>
<dbReference type="Gene3D" id="2.40.50.140">
    <property type="entry name" value="Nucleic acid-binding proteins"/>
    <property type="match status" value="1"/>
</dbReference>
<dbReference type="InterPro" id="IPR012340">
    <property type="entry name" value="NA-bd_OB-fold"/>
</dbReference>
<name>A0AAF0QFS4_SOLVR</name>
<keyword evidence="6" id="KW-0238">DNA-binding</keyword>
<evidence type="ECO:0000256" key="7">
    <source>
        <dbReference type="ARBA" id="ARBA00023242"/>
    </source>
</evidence>
<dbReference type="Proteomes" id="UP001234989">
    <property type="component" value="Chromosome 3"/>
</dbReference>
<dbReference type="InterPro" id="IPR040260">
    <property type="entry name" value="RFA2-like"/>
</dbReference>
<dbReference type="GO" id="GO:0005634">
    <property type="term" value="C:nucleus"/>
    <property type="evidence" value="ECO:0007669"/>
    <property type="project" value="UniProtKB-SubCell"/>
</dbReference>
<protein>
    <recommendedName>
        <fullName evidence="3">CST complex subunit STN1</fullName>
    </recommendedName>
    <alternativeName>
        <fullName evidence="8">Suppressor of cdc thirteen homolog</fullName>
    </alternativeName>
</protein>
<keyword evidence="7" id="KW-0539">Nucleus</keyword>